<dbReference type="SUPFAM" id="SSF53187">
    <property type="entry name" value="Zn-dependent exopeptidases"/>
    <property type="match status" value="1"/>
</dbReference>
<comment type="caution">
    <text evidence="2">The sequence shown here is derived from an EMBL/GenBank/DDBJ whole genome shotgun (WGS) entry which is preliminary data.</text>
</comment>
<dbReference type="PANTHER" id="PTHR12147">
    <property type="entry name" value="METALLOPEPTIDASE M28 FAMILY MEMBER"/>
    <property type="match status" value="1"/>
</dbReference>
<organism evidence="2 3">
    <name type="scientific">Candidatus Cryptobacteroides intestinigallinarum</name>
    <dbReference type="NCBI Taxonomy" id="2840767"/>
    <lineage>
        <taxon>Bacteria</taxon>
        <taxon>Pseudomonadati</taxon>
        <taxon>Bacteroidota</taxon>
        <taxon>Bacteroidia</taxon>
        <taxon>Bacteroidales</taxon>
        <taxon>Candidatus Cryptobacteroides</taxon>
    </lineage>
</organism>
<dbReference type="Pfam" id="PF04389">
    <property type="entry name" value="Peptidase_M28"/>
    <property type="match status" value="1"/>
</dbReference>
<dbReference type="InterPro" id="IPR045175">
    <property type="entry name" value="M28_fam"/>
</dbReference>
<reference evidence="2" key="1">
    <citation type="submission" date="2020-10" db="EMBL/GenBank/DDBJ databases">
        <authorList>
            <person name="Gilroy R."/>
        </authorList>
    </citation>
    <scope>NUCLEOTIDE SEQUENCE</scope>
    <source>
        <strain evidence="2">B1-3475</strain>
    </source>
</reference>
<dbReference type="Gene3D" id="3.40.630.10">
    <property type="entry name" value="Zn peptidases"/>
    <property type="match status" value="1"/>
</dbReference>
<gene>
    <name evidence="2" type="ORF">IAC08_08965</name>
</gene>
<dbReference type="Proteomes" id="UP000823617">
    <property type="component" value="Unassembled WGS sequence"/>
</dbReference>
<sequence length="324" mass="35459">MIYLTAPICCPAQSAWSANDNAAHNVVWESRLLHEIGFLSNSLCAGRATGTAGGNEAAFYIMRRFSEEGLLSFGGSYAKHVFAGGGIIGHNVIGMLPGSKKDPCRSYIIVGAHYDHLGIINGKLYPGADSNASGTVAMLTLSDMFFAMKLLGKTYRSNIIFVAFDANGMNLAGSQALWRMLEAGELTDPLTGEAVTPDKIKLMVNLDQIGSSLSPLSSGRKDYLIMLGNKSLPKDRQSLPALCNTFYETGLEIAHTYYGSEDFTRIFYTLSDQRPFVENGIPAVLFTSGITMNNNKTIDRPQTLDMGVLRKRIIFIFHWLEKVM</sequence>
<name>A0A9D9HME3_9BACT</name>
<reference evidence="2" key="2">
    <citation type="journal article" date="2021" name="PeerJ">
        <title>Extensive microbial diversity within the chicken gut microbiome revealed by metagenomics and culture.</title>
        <authorList>
            <person name="Gilroy R."/>
            <person name="Ravi A."/>
            <person name="Getino M."/>
            <person name="Pursley I."/>
            <person name="Horton D.L."/>
            <person name="Alikhan N.F."/>
            <person name="Baker D."/>
            <person name="Gharbi K."/>
            <person name="Hall N."/>
            <person name="Watson M."/>
            <person name="Adriaenssens E.M."/>
            <person name="Foster-Nyarko E."/>
            <person name="Jarju S."/>
            <person name="Secka A."/>
            <person name="Antonio M."/>
            <person name="Oren A."/>
            <person name="Chaudhuri R.R."/>
            <person name="La Ragione R."/>
            <person name="Hildebrand F."/>
            <person name="Pallen M.J."/>
        </authorList>
    </citation>
    <scope>NUCLEOTIDE SEQUENCE</scope>
    <source>
        <strain evidence="2">B1-3475</strain>
    </source>
</reference>
<accession>A0A9D9HME3</accession>
<dbReference type="GO" id="GO:0008235">
    <property type="term" value="F:metalloexopeptidase activity"/>
    <property type="evidence" value="ECO:0007669"/>
    <property type="project" value="InterPro"/>
</dbReference>
<dbReference type="InterPro" id="IPR007484">
    <property type="entry name" value="Peptidase_M28"/>
</dbReference>
<protein>
    <submittedName>
        <fullName evidence="2">M28 family peptidase</fullName>
    </submittedName>
</protein>
<dbReference type="EMBL" id="JADIMK010000098">
    <property type="protein sequence ID" value="MBO8456510.1"/>
    <property type="molecule type" value="Genomic_DNA"/>
</dbReference>
<feature type="domain" description="Peptidase M28" evidence="1">
    <location>
        <begin position="91"/>
        <end position="291"/>
    </location>
</feature>
<evidence type="ECO:0000313" key="3">
    <source>
        <dbReference type="Proteomes" id="UP000823617"/>
    </source>
</evidence>
<dbReference type="PANTHER" id="PTHR12147:SF26">
    <property type="entry name" value="PEPTIDASE M28 DOMAIN-CONTAINING PROTEIN"/>
    <property type="match status" value="1"/>
</dbReference>
<dbReference type="GO" id="GO:0006508">
    <property type="term" value="P:proteolysis"/>
    <property type="evidence" value="ECO:0007669"/>
    <property type="project" value="InterPro"/>
</dbReference>
<proteinExistence type="predicted"/>
<evidence type="ECO:0000259" key="1">
    <source>
        <dbReference type="Pfam" id="PF04389"/>
    </source>
</evidence>
<evidence type="ECO:0000313" key="2">
    <source>
        <dbReference type="EMBL" id="MBO8456510.1"/>
    </source>
</evidence>
<dbReference type="AlphaFoldDB" id="A0A9D9HME3"/>